<evidence type="ECO:0000256" key="1">
    <source>
        <dbReference type="ARBA" id="ARBA00001954"/>
    </source>
</evidence>
<sequence length="307" mass="33495">MTVTESSTINIQPVAGSLGAVVSGVRLEPDLPEDVVARIRAAVLEHKVIYLRGQDHLDDDAQAVFARRLGDLTTAHPTVSGVQDQASVLPIDAERGRANSWHTDVTFVDRPPSFSLLRAVVLPPYGGDTVWANTVAAYQKLPHQLRELAEGLWARHTNDYDYAASHGSAPETEAAVEHRKAFTSTVYQTEHPVVRVHPETGERALLLGHFAQSFTGLPKSDFGALFALLQSYVTELENTVRWQWAPGDLAIWDNRSTQHYAVSDYAQDVPRRLHRVTVAGEIPVGVNGQHSVAKRGDAAAYSSPAAS</sequence>
<keyword evidence="4 8" id="KW-0223">Dioxygenase</keyword>
<keyword evidence="9" id="KW-1185">Reference proteome</keyword>
<evidence type="ECO:0000259" key="7">
    <source>
        <dbReference type="Pfam" id="PF02668"/>
    </source>
</evidence>
<dbReference type="SUPFAM" id="SSF51197">
    <property type="entry name" value="Clavaminate synthase-like"/>
    <property type="match status" value="1"/>
</dbReference>
<dbReference type="RefSeq" id="WP_154078782.1">
    <property type="nucleotide sequence ID" value="NZ_CP045929.1"/>
</dbReference>
<comment type="similarity">
    <text evidence="2">Belongs to the TfdA dioxygenase family.</text>
</comment>
<dbReference type="Proteomes" id="UP000371041">
    <property type="component" value="Chromosome"/>
</dbReference>
<reference evidence="9" key="1">
    <citation type="submission" date="2019-11" db="EMBL/GenBank/DDBJ databases">
        <title>The complete genome sequence of Saccharopolyspora sp. E2A.</title>
        <authorList>
            <person name="Zhang G."/>
        </authorList>
    </citation>
    <scope>NUCLEOTIDE SEQUENCE [LARGE SCALE GENOMIC DNA]</scope>
    <source>
        <strain evidence="9">E2A</strain>
    </source>
</reference>
<dbReference type="AlphaFoldDB" id="A0A5Q3QN84"/>
<gene>
    <name evidence="8" type="ORF">GIY23_11330</name>
</gene>
<dbReference type="InterPro" id="IPR003819">
    <property type="entry name" value="TauD/TfdA-like"/>
</dbReference>
<evidence type="ECO:0000313" key="9">
    <source>
        <dbReference type="Proteomes" id="UP000371041"/>
    </source>
</evidence>
<dbReference type="GO" id="GO:0016706">
    <property type="term" value="F:2-oxoglutarate-dependent dioxygenase activity"/>
    <property type="evidence" value="ECO:0007669"/>
    <property type="project" value="TreeGrafter"/>
</dbReference>
<keyword evidence="5" id="KW-0560">Oxidoreductase</keyword>
<keyword evidence="6" id="KW-0408">Iron</keyword>
<accession>A0A5Q3QN84</accession>
<proteinExistence type="inferred from homology"/>
<evidence type="ECO:0000313" key="8">
    <source>
        <dbReference type="EMBL" id="QGK72217.1"/>
    </source>
</evidence>
<dbReference type="InterPro" id="IPR051323">
    <property type="entry name" value="AtsK-like"/>
</dbReference>
<evidence type="ECO:0000256" key="2">
    <source>
        <dbReference type="ARBA" id="ARBA00005896"/>
    </source>
</evidence>
<dbReference type="KEGG" id="sace:GIY23_11330"/>
<name>A0A5Q3QN84_9PSEU</name>
<evidence type="ECO:0000256" key="5">
    <source>
        <dbReference type="ARBA" id="ARBA00023002"/>
    </source>
</evidence>
<evidence type="ECO:0000256" key="6">
    <source>
        <dbReference type="ARBA" id="ARBA00023004"/>
    </source>
</evidence>
<organism evidence="8 9">
    <name type="scientific">Allosaccharopolyspora coralli</name>
    <dbReference type="NCBI Taxonomy" id="2665642"/>
    <lineage>
        <taxon>Bacteria</taxon>
        <taxon>Bacillati</taxon>
        <taxon>Actinomycetota</taxon>
        <taxon>Actinomycetes</taxon>
        <taxon>Pseudonocardiales</taxon>
        <taxon>Pseudonocardiaceae</taxon>
        <taxon>Allosaccharopolyspora</taxon>
    </lineage>
</organism>
<protein>
    <submittedName>
        <fullName evidence="8">Taurine catabolism dioxygenase</fullName>
    </submittedName>
</protein>
<evidence type="ECO:0000256" key="3">
    <source>
        <dbReference type="ARBA" id="ARBA00022723"/>
    </source>
</evidence>
<dbReference type="EMBL" id="CP045929">
    <property type="protein sequence ID" value="QGK72217.1"/>
    <property type="molecule type" value="Genomic_DNA"/>
</dbReference>
<evidence type="ECO:0000256" key="4">
    <source>
        <dbReference type="ARBA" id="ARBA00022964"/>
    </source>
</evidence>
<dbReference type="Gene3D" id="3.60.130.10">
    <property type="entry name" value="Clavaminate synthase-like"/>
    <property type="match status" value="1"/>
</dbReference>
<dbReference type="PANTHER" id="PTHR30468:SF5">
    <property type="entry name" value="ALPHA-KETOGLUTARATE-DEPENDENT SULFATE ESTER DIOXYGENASE"/>
    <property type="match status" value="1"/>
</dbReference>
<feature type="domain" description="TauD/TfdA-like" evidence="7">
    <location>
        <begin position="11"/>
        <end position="277"/>
    </location>
</feature>
<dbReference type="Pfam" id="PF02668">
    <property type="entry name" value="TauD"/>
    <property type="match status" value="1"/>
</dbReference>
<dbReference type="InterPro" id="IPR042098">
    <property type="entry name" value="TauD-like_sf"/>
</dbReference>
<comment type="cofactor">
    <cofactor evidence="1">
        <name>Fe(2+)</name>
        <dbReference type="ChEBI" id="CHEBI:29033"/>
    </cofactor>
</comment>
<dbReference type="PANTHER" id="PTHR30468">
    <property type="entry name" value="ALPHA-KETOGLUTARATE-DEPENDENT SULFONATE DIOXYGENASE"/>
    <property type="match status" value="1"/>
</dbReference>
<dbReference type="GO" id="GO:0005737">
    <property type="term" value="C:cytoplasm"/>
    <property type="evidence" value="ECO:0007669"/>
    <property type="project" value="TreeGrafter"/>
</dbReference>
<keyword evidence="3" id="KW-0479">Metal-binding</keyword>
<dbReference type="GO" id="GO:0046872">
    <property type="term" value="F:metal ion binding"/>
    <property type="evidence" value="ECO:0007669"/>
    <property type="project" value="UniProtKB-KW"/>
</dbReference>